<dbReference type="Proteomes" id="UP000007652">
    <property type="component" value="Unassembled WGS sequence"/>
</dbReference>
<reference evidence="1 2" key="1">
    <citation type="journal article" date="2011" name="J. Bacteriol.">
        <title>Draft genome sequence of Caloramator australicus strain RC3T, a thermoanaerobe from the Great Artesian Basin of Australia.</title>
        <authorList>
            <person name="Ogg C.D."/>
            <person name="Patel B.K.C."/>
        </authorList>
    </citation>
    <scope>NUCLEOTIDE SEQUENCE [LARGE SCALE GENOMIC DNA]</scope>
    <source>
        <strain evidence="1 2">RC3</strain>
    </source>
</reference>
<dbReference type="AlphaFoldDB" id="I7LIH8"/>
<sequence length="39" mass="4626">MNKLKNVDLSNGKYQLSVFNYALNRHKQFIENEITTKPE</sequence>
<name>I7LIH8_9CLOT</name>
<keyword evidence="2" id="KW-1185">Reference proteome</keyword>
<protein>
    <submittedName>
        <fullName evidence="1">Uncharacterized protein</fullName>
    </submittedName>
</protein>
<accession>I7LIH8</accession>
<gene>
    <name evidence="1" type="ORF">CAAU_0898</name>
</gene>
<organism evidence="1 2">
    <name type="scientific">Caloramator australicus RC3</name>
    <dbReference type="NCBI Taxonomy" id="857293"/>
    <lineage>
        <taxon>Bacteria</taxon>
        <taxon>Bacillati</taxon>
        <taxon>Bacillota</taxon>
        <taxon>Clostridia</taxon>
        <taxon>Eubacteriales</taxon>
        <taxon>Clostridiaceae</taxon>
        <taxon>Caloramator</taxon>
    </lineage>
</organism>
<evidence type="ECO:0000313" key="1">
    <source>
        <dbReference type="EMBL" id="CCJ32982.1"/>
    </source>
</evidence>
<dbReference type="EMBL" id="CAKP01000043">
    <property type="protein sequence ID" value="CCJ32982.1"/>
    <property type="molecule type" value="Genomic_DNA"/>
</dbReference>
<proteinExistence type="predicted"/>
<evidence type="ECO:0000313" key="2">
    <source>
        <dbReference type="Proteomes" id="UP000007652"/>
    </source>
</evidence>
<comment type="caution">
    <text evidence="1">The sequence shown here is derived from an EMBL/GenBank/DDBJ whole genome shotgun (WGS) entry which is preliminary data.</text>
</comment>